<protein>
    <submittedName>
        <fullName evidence="1">Uncharacterized protein</fullName>
    </submittedName>
</protein>
<name>A0A8S5T149_9CAUD</name>
<proteinExistence type="predicted"/>
<dbReference type="EMBL" id="BK032724">
    <property type="protein sequence ID" value="DAF56950.1"/>
    <property type="molecule type" value="Genomic_DNA"/>
</dbReference>
<organism evidence="1">
    <name type="scientific">Siphoviridae sp. ctiJm4</name>
    <dbReference type="NCBI Taxonomy" id="2827916"/>
    <lineage>
        <taxon>Viruses</taxon>
        <taxon>Duplodnaviria</taxon>
        <taxon>Heunggongvirae</taxon>
        <taxon>Uroviricota</taxon>
        <taxon>Caudoviricetes</taxon>
    </lineage>
</organism>
<evidence type="ECO:0000313" key="1">
    <source>
        <dbReference type="EMBL" id="DAF56950.1"/>
    </source>
</evidence>
<accession>A0A8S5T149</accession>
<reference evidence="1" key="1">
    <citation type="journal article" date="2021" name="Proc. Natl. Acad. Sci. U.S.A.">
        <title>A Catalog of Tens of Thousands of Viruses from Human Metagenomes Reveals Hidden Associations with Chronic Diseases.</title>
        <authorList>
            <person name="Tisza M.J."/>
            <person name="Buck C.B."/>
        </authorList>
    </citation>
    <scope>NUCLEOTIDE SEQUENCE</scope>
    <source>
        <strain evidence="1">CtiJm4</strain>
    </source>
</reference>
<sequence>MKVTITKKGSLNLYRFTRSDGRIFLVGRAYGADLQVCVNNDRFNAPFCLPLDLPLIDFVRILQGIKFDKTLQDQILKIDNKKYF</sequence>